<dbReference type="AlphaFoldDB" id="A0A5F7ZM85"/>
<dbReference type="GO" id="GO:0036297">
    <property type="term" value="P:interstrand cross-link repair"/>
    <property type="evidence" value="ECO:0007669"/>
    <property type="project" value="InterPro"/>
</dbReference>
<evidence type="ECO:0000256" key="1">
    <source>
        <dbReference type="PIRNR" id="PIRNR018417"/>
    </source>
</evidence>
<proteinExistence type="predicted"/>
<keyword evidence="1" id="KW-0963">Cytoplasm</keyword>
<dbReference type="GO" id="GO:0000785">
    <property type="term" value="C:chromatin"/>
    <property type="evidence" value="ECO:0007669"/>
    <property type="project" value="Ensembl"/>
</dbReference>
<reference evidence="3" key="1">
    <citation type="journal article" date="2007" name="Science">
        <title>Evolutionary and biomedical insights from the rhesus macaque genome.</title>
        <authorList>
            <person name="Gibbs R.A."/>
            <person name="Rogers J."/>
            <person name="Katze M.G."/>
            <person name="Bumgarner R."/>
            <person name="Weinstock G.M."/>
            <person name="Mardis E.R."/>
            <person name="Remington K.A."/>
            <person name="Strausberg R.L."/>
            <person name="Venter J.C."/>
            <person name="Wilson R.K."/>
            <person name="Batzer M.A."/>
            <person name="Bustamante C.D."/>
            <person name="Eichler E.E."/>
            <person name="Hahn M.W."/>
            <person name="Hardison R.C."/>
            <person name="Makova K.D."/>
            <person name="Miller W."/>
            <person name="Milosavljevic A."/>
            <person name="Palermo R.E."/>
            <person name="Siepel A."/>
            <person name="Sikela J.M."/>
            <person name="Attaway T."/>
            <person name="Bell S."/>
            <person name="Bernard K.E."/>
            <person name="Buhay C.J."/>
            <person name="Chandrabose M.N."/>
            <person name="Dao M."/>
            <person name="Davis C."/>
            <person name="Delehaunty K.D."/>
            <person name="Ding Y."/>
            <person name="Dinh H.H."/>
            <person name="Dugan-Rocha S."/>
            <person name="Fulton L.A."/>
            <person name="Gabisi R.A."/>
            <person name="Garner T.T."/>
            <person name="Godfrey J."/>
            <person name="Hawes A.C."/>
            <person name="Hernandez J."/>
            <person name="Hines S."/>
            <person name="Holder M."/>
            <person name="Hume J."/>
            <person name="Jhangiani S.N."/>
            <person name="Joshi V."/>
            <person name="Khan Z.M."/>
            <person name="Kirkness E.F."/>
            <person name="Cree A."/>
            <person name="Fowler R.G."/>
            <person name="Lee S."/>
            <person name="Lewis L.R."/>
            <person name="Li Z."/>
            <person name="Liu Y.-S."/>
            <person name="Moore S.M."/>
            <person name="Muzny D."/>
            <person name="Nazareth L.V."/>
            <person name="Ngo D.N."/>
            <person name="Okwuonu G.O."/>
            <person name="Pai G."/>
            <person name="Parker D."/>
            <person name="Paul H.A."/>
            <person name="Pfannkoch C."/>
            <person name="Pohl C.S."/>
            <person name="Rogers Y.-H.C."/>
            <person name="Ruiz S.J."/>
            <person name="Sabo A."/>
            <person name="Santibanez J."/>
            <person name="Schneider B.W."/>
            <person name="Smith S.M."/>
            <person name="Sodergren E."/>
            <person name="Svatek A.F."/>
            <person name="Utterback T.R."/>
            <person name="Vattathil S."/>
            <person name="Warren W."/>
            <person name="White C.S."/>
            <person name="Chinwalla A.T."/>
            <person name="Feng Y."/>
            <person name="Halpern A.L."/>
            <person name="Hillier L.W."/>
            <person name="Huang X."/>
            <person name="Minx P."/>
            <person name="Nelson J.O."/>
            <person name="Pepin K.H."/>
            <person name="Qin X."/>
            <person name="Sutton G.G."/>
            <person name="Venter E."/>
            <person name="Walenz B.P."/>
            <person name="Wallis J.W."/>
            <person name="Worley K.C."/>
            <person name="Yang S.-P."/>
            <person name="Jones S.M."/>
            <person name="Marra M.A."/>
            <person name="Rocchi M."/>
            <person name="Schein J.E."/>
            <person name="Baertsch R."/>
            <person name="Clarke L."/>
            <person name="Csuros M."/>
            <person name="Glasscock J."/>
            <person name="Harris R.A."/>
            <person name="Havlak P."/>
            <person name="Jackson A.R."/>
            <person name="Jiang H."/>
            <person name="Liu Y."/>
            <person name="Messina D.N."/>
            <person name="Shen Y."/>
            <person name="Song H.X.-Z."/>
            <person name="Wylie T."/>
            <person name="Zhang L."/>
            <person name="Birney E."/>
            <person name="Han K."/>
            <person name="Konkel M.K."/>
            <person name="Lee J."/>
            <person name="Smit A.F.A."/>
            <person name="Ullmer B."/>
            <person name="Wang H."/>
            <person name="Xing J."/>
            <person name="Burhans R."/>
            <person name="Cheng Z."/>
            <person name="Karro J.E."/>
            <person name="Ma J."/>
            <person name="Raney B."/>
            <person name="She X."/>
            <person name="Cox M.J."/>
            <person name="Demuth J.P."/>
            <person name="Dumas L.J."/>
            <person name="Han S.-G."/>
            <person name="Hopkins J."/>
            <person name="Karimpour-Fard A."/>
            <person name="Kim Y.H."/>
            <person name="Pollack J.R."/>
            <person name="Vinar T."/>
            <person name="Addo-Quaye C."/>
            <person name="Degenhardt J."/>
            <person name="Denby A."/>
            <person name="Hubisz M.J."/>
            <person name="Indap A."/>
            <person name="Kosiol C."/>
            <person name="Lahn B.T."/>
            <person name="Lawson H.A."/>
            <person name="Marklein A."/>
            <person name="Nielsen R."/>
            <person name="Vallender E.J."/>
            <person name="Clark A.G."/>
            <person name="Ferguson B."/>
            <person name="Hernandez R.D."/>
            <person name="Hirani K."/>
            <person name="Kehrer-Sawatzki H."/>
            <person name="Kolb J."/>
            <person name="Patil S."/>
            <person name="Pu L.-L."/>
            <person name="Ren Y."/>
            <person name="Smith D.G."/>
            <person name="Wheeler D.A."/>
            <person name="Schenck I."/>
            <person name="Ball E.V."/>
            <person name="Chen R."/>
            <person name="Cooper D.N."/>
            <person name="Giardine B."/>
            <person name="Hsu F."/>
            <person name="Kent W.J."/>
            <person name="Lesk A."/>
            <person name="Nelson D.L."/>
            <person name="O'brien W.E."/>
            <person name="Pruefer K."/>
            <person name="Stenson P.D."/>
            <person name="Wallace J.C."/>
            <person name="Ke H."/>
            <person name="Liu X.-M."/>
            <person name="Wang P."/>
            <person name="Xiang A.P."/>
            <person name="Yang F."/>
            <person name="Barber G.P."/>
            <person name="Haussler D."/>
            <person name="Karolchik D."/>
            <person name="Kern A.D."/>
            <person name="Kuhn R.M."/>
            <person name="Smith K.E."/>
            <person name="Zwieg A.S."/>
        </authorList>
    </citation>
    <scope>NUCLEOTIDE SEQUENCE [LARGE SCALE GENOMIC DNA]</scope>
    <source>
        <strain evidence="3">17573</strain>
    </source>
</reference>
<comment type="subunit">
    <text evidence="1">Belongs to the multisubunit FA complex composed of FANCA, FANCB, FANCC, FANCE, FANCF, FANCG, FANCL/PHF9 and FANCM. This complex may also include HSP70.</text>
</comment>
<gene>
    <name evidence="2 4" type="primary">FANCC</name>
</gene>
<dbReference type="PRINTS" id="PR00494">
    <property type="entry name" value="FANCONICGENE"/>
</dbReference>
<keyword evidence="3" id="KW-1185">Reference proteome</keyword>
<dbReference type="PANTHER" id="PTHR16798:SF0">
    <property type="entry name" value="FANCONI ANEMIA GROUP C PROTEIN"/>
    <property type="match status" value="1"/>
</dbReference>
<dbReference type="VGNC" id="VGNC:72609">
    <property type="gene designation" value="FANCC"/>
</dbReference>
<evidence type="ECO:0000313" key="3">
    <source>
        <dbReference type="Proteomes" id="UP000006718"/>
    </source>
</evidence>
<accession>A0A5F7ZM85</accession>
<comment type="subcellular location">
    <subcellularLocation>
        <location evidence="1">Nucleus</location>
    </subcellularLocation>
</comment>
<name>A0A5F7ZM85_MACMU</name>
<dbReference type="STRING" id="9544.ENSMMUP00000066749"/>
<dbReference type="Bgee" id="ENSMMUG00000008299">
    <property type="expression patterns" value="Expressed in cerebellar cortex and 22 other cell types or tissues"/>
</dbReference>
<sequence length="578" mass="66001">MAQDSVDLSCDYQFWMQKLSVWDQASTLETQQDTCVHLARFQEFLRKMYEALKEMDSNTIFERFPTIDQLLAKACWNPFILAYACCMCKDVIGCICHTCYMKLDESQKILIWCLCCLINKEPQNSRQSKLNSWVQGVLSHILSALRFDKEVALFTQGLGYAPIDYYPGLLKNMVLSLASELRENHLNGFNTQRRMTPERLASLSRVCVPLITLPDVDPLVEALLVCHGHEPQEILQPEFFEAVNEAILLKKISLPMSAVVCLWLRHLPSLEKAMLHLFEKLISSERNCLRRIECFIKDSLLPQAACHPAIFRVVDEMFRCALLETDGAPEIIATIQVFTQCFLEALEKENKQLRFALKTYFPYTSPSLAMVLLQDPQDVPRGRWLQTLKHISELLREAVEDQTHGSRGGPLESWFLFIRFGGWAEMVAEQLLRSAAEPPAALLWLLAFYYSPRDGRQQRAQTMVQVKAVLGHLLAMSRSSSLSAWDLQTAAGQDTDTDPRAPAQQLIRHLLLHFVLWAPGGHTIARDVVTLLAHTAEITHEIIGFLDQTLYRWDRLGIESPRSGKLARELLKELRTQV</sequence>
<dbReference type="GeneTree" id="ENSGT00390000016390"/>
<keyword evidence="1" id="KW-0234">DNA repair</keyword>
<dbReference type="FunCoup" id="A0A5F7ZM85">
    <property type="interactions" value="2313"/>
</dbReference>
<protein>
    <recommendedName>
        <fullName evidence="1">Fanconi anemia group C protein homolog</fullName>
        <shortName evidence="1">Protein FACC</shortName>
    </recommendedName>
</protein>
<dbReference type="InterPro" id="IPR000686">
    <property type="entry name" value="FANCC"/>
</dbReference>
<dbReference type="GO" id="GO:0005829">
    <property type="term" value="C:cytosol"/>
    <property type="evidence" value="ECO:0007669"/>
    <property type="project" value="Ensembl"/>
</dbReference>
<keyword evidence="1" id="KW-0227">DNA damage</keyword>
<dbReference type="VEuPathDB" id="HostDB:ENSMMUG00000008299"/>
<dbReference type="InParanoid" id="A0A5F7ZM85"/>
<dbReference type="OMA" id="RWHHRAS"/>
<evidence type="ECO:0000313" key="4">
    <source>
        <dbReference type="VGNC" id="VGNC:72609"/>
    </source>
</evidence>
<dbReference type="Ensembl" id="ENSMMUT00000105114.1">
    <property type="protein sequence ID" value="ENSMMUP00000066749.1"/>
    <property type="gene ID" value="ENSMMUG00000008299.4"/>
</dbReference>
<dbReference type="PANTHER" id="PTHR16798">
    <property type="entry name" value="FANCONI ANEMIA GROUP C PROTEIN FANCC"/>
    <property type="match status" value="1"/>
</dbReference>
<organism evidence="2 3">
    <name type="scientific">Macaca mulatta</name>
    <name type="common">Rhesus macaque</name>
    <dbReference type="NCBI Taxonomy" id="9544"/>
    <lineage>
        <taxon>Eukaryota</taxon>
        <taxon>Metazoa</taxon>
        <taxon>Chordata</taxon>
        <taxon>Craniata</taxon>
        <taxon>Vertebrata</taxon>
        <taxon>Euteleostomi</taxon>
        <taxon>Mammalia</taxon>
        <taxon>Eutheria</taxon>
        <taxon>Euarchontoglires</taxon>
        <taxon>Primates</taxon>
        <taxon>Haplorrhini</taxon>
        <taxon>Catarrhini</taxon>
        <taxon>Cercopithecidae</taxon>
        <taxon>Cercopithecinae</taxon>
        <taxon>Macaca</taxon>
    </lineage>
</organism>
<comment type="function">
    <text evidence="1">DNA repair protein that may operate in a postreplication repair or a cell cycle checkpoint function. May be implicated in interstrand DNA cross-link repair and in the maintenance of normal chromosome stability. Upon IFNG induction, may facilitate STAT1 activation by recruiting STAT1 to IFNGR1.</text>
</comment>
<dbReference type="SMR" id="A0A5F7ZM85"/>
<dbReference type="Pfam" id="PF02106">
    <property type="entry name" value="Fanconi_C"/>
    <property type="match status" value="1"/>
</dbReference>
<keyword evidence="1" id="KW-0539">Nucleus</keyword>
<evidence type="ECO:0000313" key="2">
    <source>
        <dbReference type="Ensembl" id="ENSMMUP00000066749.1"/>
    </source>
</evidence>
<reference evidence="2" key="4">
    <citation type="submission" date="2025-09" db="UniProtKB">
        <authorList>
            <consortium name="Ensembl"/>
        </authorList>
    </citation>
    <scope>IDENTIFICATION</scope>
    <source>
        <strain evidence="2">17573</strain>
    </source>
</reference>
<reference evidence="2" key="3">
    <citation type="submission" date="2025-08" db="UniProtKB">
        <authorList>
            <consortium name="Ensembl"/>
        </authorList>
    </citation>
    <scope>IDENTIFICATION</scope>
    <source>
        <strain evidence="2">17573</strain>
    </source>
</reference>
<dbReference type="GO" id="GO:0043240">
    <property type="term" value="C:Fanconi anaemia nuclear complex"/>
    <property type="evidence" value="ECO:0007669"/>
    <property type="project" value="UniProtKB-UniRule"/>
</dbReference>
<dbReference type="Proteomes" id="UP000006718">
    <property type="component" value="Chromosome 15"/>
</dbReference>
<dbReference type="PIRSF" id="PIRSF018417">
    <property type="entry name" value="FACC_protein"/>
    <property type="match status" value="1"/>
</dbReference>
<dbReference type="ExpressionAtlas" id="A0A5F7ZM85">
    <property type="expression patterns" value="baseline"/>
</dbReference>
<reference evidence="2" key="2">
    <citation type="submission" date="2019-01" db="EMBL/GenBank/DDBJ databases">
        <authorList>
            <person name="Graves T."/>
            <person name="Eichler E.E."/>
            <person name="Wilson R.K."/>
        </authorList>
    </citation>
    <scope>NUCLEOTIDE SEQUENCE [LARGE SCALE GENOMIC DNA]</scope>
    <source>
        <strain evidence="2">17573</strain>
    </source>
</reference>